<protein>
    <submittedName>
        <fullName evidence="1">Uncharacterized protein</fullName>
    </submittedName>
</protein>
<evidence type="ECO:0000313" key="1">
    <source>
        <dbReference type="EMBL" id="GBN59708.1"/>
    </source>
</evidence>
<proteinExistence type="predicted"/>
<accession>A0A4Y2Q6E5</accession>
<dbReference type="EMBL" id="BGPR01137292">
    <property type="protein sequence ID" value="GBN59708.1"/>
    <property type="molecule type" value="Genomic_DNA"/>
</dbReference>
<dbReference type="Proteomes" id="UP000499080">
    <property type="component" value="Unassembled WGS sequence"/>
</dbReference>
<keyword evidence="2" id="KW-1185">Reference proteome</keyword>
<organism evidence="1 2">
    <name type="scientific">Araneus ventricosus</name>
    <name type="common">Orbweaver spider</name>
    <name type="synonym">Epeira ventricosa</name>
    <dbReference type="NCBI Taxonomy" id="182803"/>
    <lineage>
        <taxon>Eukaryota</taxon>
        <taxon>Metazoa</taxon>
        <taxon>Ecdysozoa</taxon>
        <taxon>Arthropoda</taxon>
        <taxon>Chelicerata</taxon>
        <taxon>Arachnida</taxon>
        <taxon>Araneae</taxon>
        <taxon>Araneomorphae</taxon>
        <taxon>Entelegynae</taxon>
        <taxon>Araneoidea</taxon>
        <taxon>Araneidae</taxon>
        <taxon>Araneus</taxon>
    </lineage>
</organism>
<evidence type="ECO:0000313" key="2">
    <source>
        <dbReference type="Proteomes" id="UP000499080"/>
    </source>
</evidence>
<name>A0A4Y2Q6E5_ARAVE</name>
<dbReference type="AlphaFoldDB" id="A0A4Y2Q6E5"/>
<comment type="caution">
    <text evidence="1">The sequence shown here is derived from an EMBL/GenBank/DDBJ whole genome shotgun (WGS) entry which is preliminary data.</text>
</comment>
<gene>
    <name evidence="1" type="ORF">AVEN_70513_1</name>
</gene>
<sequence length="163" mass="18294">MEGGWLPPAGGGLGASSCSPLLHARWAEQWSPVIDLRHDSWNEQPHSNLMKTELLTVLPHLRQLIFCAIIKKDRTPPCAPVSFNHDIYFTVLRTHGENLGLDVMMLWERIWDDEESCGCGMLVGCSLNPSCVDEAVWEKSSLALSPAVLLLWWFKEVQVAVNE</sequence>
<reference evidence="1 2" key="1">
    <citation type="journal article" date="2019" name="Sci. Rep.">
        <title>Orb-weaving spider Araneus ventricosus genome elucidates the spidroin gene catalogue.</title>
        <authorList>
            <person name="Kono N."/>
            <person name="Nakamura H."/>
            <person name="Ohtoshi R."/>
            <person name="Moran D.A.P."/>
            <person name="Shinohara A."/>
            <person name="Yoshida Y."/>
            <person name="Fujiwara M."/>
            <person name="Mori M."/>
            <person name="Tomita M."/>
            <person name="Arakawa K."/>
        </authorList>
    </citation>
    <scope>NUCLEOTIDE SEQUENCE [LARGE SCALE GENOMIC DNA]</scope>
</reference>